<comment type="similarity">
    <text evidence="2">Belongs to the bacterial solute-binding protein 5 family.</text>
</comment>
<dbReference type="EMBL" id="JBHRST010000016">
    <property type="protein sequence ID" value="MFC3098220.1"/>
    <property type="molecule type" value="Genomic_DNA"/>
</dbReference>
<reference evidence="8" key="1">
    <citation type="journal article" date="2019" name="Int. J. Syst. Evol. Microbiol.">
        <title>The Global Catalogue of Microorganisms (GCM) 10K type strain sequencing project: providing services to taxonomists for standard genome sequencing and annotation.</title>
        <authorList>
            <consortium name="The Broad Institute Genomics Platform"/>
            <consortium name="The Broad Institute Genome Sequencing Center for Infectious Disease"/>
            <person name="Wu L."/>
            <person name="Ma J."/>
        </authorList>
    </citation>
    <scope>NUCLEOTIDE SEQUENCE [LARGE SCALE GENOMIC DNA]</scope>
    <source>
        <strain evidence="8">KCTC 52607</strain>
    </source>
</reference>
<organism evidence="7 8">
    <name type="scientific">Alteraurantiacibacter palmitatis</name>
    <dbReference type="NCBI Taxonomy" id="2054628"/>
    <lineage>
        <taxon>Bacteria</taxon>
        <taxon>Pseudomonadati</taxon>
        <taxon>Pseudomonadota</taxon>
        <taxon>Alphaproteobacteria</taxon>
        <taxon>Sphingomonadales</taxon>
        <taxon>Erythrobacteraceae</taxon>
        <taxon>Alteraurantiacibacter</taxon>
    </lineage>
</organism>
<evidence type="ECO:0000313" key="8">
    <source>
        <dbReference type="Proteomes" id="UP001595456"/>
    </source>
</evidence>
<keyword evidence="4 5" id="KW-0732">Signal</keyword>
<proteinExistence type="inferred from homology"/>
<feature type="domain" description="Solute-binding protein family 5" evidence="6">
    <location>
        <begin position="70"/>
        <end position="382"/>
    </location>
</feature>
<protein>
    <submittedName>
        <fullName evidence="7">ABC transporter substrate-binding protein</fullName>
    </submittedName>
</protein>
<evidence type="ECO:0000256" key="1">
    <source>
        <dbReference type="ARBA" id="ARBA00004418"/>
    </source>
</evidence>
<feature type="chain" id="PRO_5046594809" evidence="5">
    <location>
        <begin position="25"/>
        <end position="489"/>
    </location>
</feature>
<dbReference type="PANTHER" id="PTHR30290:SF10">
    <property type="entry name" value="PERIPLASMIC OLIGOPEPTIDE-BINDING PROTEIN-RELATED"/>
    <property type="match status" value="1"/>
</dbReference>
<name>A0ABV7E9X5_9SPHN</name>
<accession>A0ABV7E9X5</accession>
<dbReference type="PROSITE" id="PS51257">
    <property type="entry name" value="PROKAR_LIPOPROTEIN"/>
    <property type="match status" value="1"/>
</dbReference>
<evidence type="ECO:0000256" key="4">
    <source>
        <dbReference type="ARBA" id="ARBA00022729"/>
    </source>
</evidence>
<dbReference type="SUPFAM" id="SSF53850">
    <property type="entry name" value="Periplasmic binding protein-like II"/>
    <property type="match status" value="1"/>
</dbReference>
<dbReference type="Proteomes" id="UP001595456">
    <property type="component" value="Unassembled WGS sequence"/>
</dbReference>
<keyword evidence="3" id="KW-0813">Transport</keyword>
<dbReference type="Gene3D" id="3.40.190.10">
    <property type="entry name" value="Periplasmic binding protein-like II"/>
    <property type="match status" value="1"/>
</dbReference>
<dbReference type="Gene3D" id="3.90.76.10">
    <property type="entry name" value="Dipeptide-binding Protein, Domain 1"/>
    <property type="match status" value="1"/>
</dbReference>
<dbReference type="RefSeq" id="WP_336926649.1">
    <property type="nucleotide sequence ID" value="NZ_JBANRO010000008.1"/>
</dbReference>
<sequence length="489" mass="52232">MSQARFRLPTLLAAALLLAGCAGGNGEFDVAFMDEDEASLFTGGIRLSEGAQHIVGATRSGLVAMDATGEVVPALADRWNVTDGGSIFVFRLRDGTWPNGEDLTAESVRDALRRAIRNLRGTSLGLDLAPIDDVRAMAGRVVEIRLASPVPELLQLLAQPELGLTSGEGETGPMLLTREEGGAVLSMRPPPERGLPEEENWQDRVRAVHLHALPAAEALERFGSGEFEVVLGGQLASLPLADTGPLSRGTVRLDPAIGLFGLQVMRARGVLATPLGREALAMAIDRPALAAAFNIAGWVPTTRLVAPDLPDDPGVVGERWQGMGMDERRARAAQAFAASAENTENARISVALGDTPGHRLLFAELRRQLAEVGVVLVRVEPGADADLALVDRVARYASARWFLNQFNCQLDRGLCSPEADRAAGRALDERDGARRALLLGEAEATLTAANIYIPFGSPLRWALVRGNVQGFAPNQWAHHPLPQMAVIPK</sequence>
<gene>
    <name evidence="7" type="ORF">ACFODU_10500</name>
</gene>
<dbReference type="Gene3D" id="3.10.105.10">
    <property type="entry name" value="Dipeptide-binding Protein, Domain 3"/>
    <property type="match status" value="1"/>
</dbReference>
<evidence type="ECO:0000259" key="6">
    <source>
        <dbReference type="Pfam" id="PF00496"/>
    </source>
</evidence>
<dbReference type="InterPro" id="IPR000914">
    <property type="entry name" value="SBP_5_dom"/>
</dbReference>
<dbReference type="InterPro" id="IPR039424">
    <property type="entry name" value="SBP_5"/>
</dbReference>
<comment type="caution">
    <text evidence="7">The sequence shown here is derived from an EMBL/GenBank/DDBJ whole genome shotgun (WGS) entry which is preliminary data.</text>
</comment>
<dbReference type="PANTHER" id="PTHR30290">
    <property type="entry name" value="PERIPLASMIC BINDING COMPONENT OF ABC TRANSPORTER"/>
    <property type="match status" value="1"/>
</dbReference>
<evidence type="ECO:0000256" key="5">
    <source>
        <dbReference type="SAM" id="SignalP"/>
    </source>
</evidence>
<keyword evidence="8" id="KW-1185">Reference proteome</keyword>
<comment type="subcellular location">
    <subcellularLocation>
        <location evidence="1">Periplasm</location>
    </subcellularLocation>
</comment>
<evidence type="ECO:0000313" key="7">
    <source>
        <dbReference type="EMBL" id="MFC3098220.1"/>
    </source>
</evidence>
<feature type="signal peptide" evidence="5">
    <location>
        <begin position="1"/>
        <end position="24"/>
    </location>
</feature>
<evidence type="ECO:0000256" key="2">
    <source>
        <dbReference type="ARBA" id="ARBA00005695"/>
    </source>
</evidence>
<dbReference type="Pfam" id="PF00496">
    <property type="entry name" value="SBP_bac_5"/>
    <property type="match status" value="1"/>
</dbReference>
<evidence type="ECO:0000256" key="3">
    <source>
        <dbReference type="ARBA" id="ARBA00022448"/>
    </source>
</evidence>